<dbReference type="Proteomes" id="UP000004892">
    <property type="component" value="Unassembled WGS sequence"/>
</dbReference>
<keyword evidence="3 6" id="KW-0812">Transmembrane</keyword>
<feature type="transmembrane region" description="Helical" evidence="6">
    <location>
        <begin position="302"/>
        <end position="322"/>
    </location>
</feature>
<dbReference type="AlphaFoldDB" id="H1DIS3"/>
<feature type="transmembrane region" description="Helical" evidence="6">
    <location>
        <begin position="240"/>
        <end position="262"/>
    </location>
</feature>
<proteinExistence type="predicted"/>
<feature type="transmembrane region" description="Helical" evidence="6">
    <location>
        <begin position="21"/>
        <end position="43"/>
    </location>
</feature>
<keyword evidence="4 6" id="KW-1133">Transmembrane helix</keyword>
<organism evidence="8 9">
    <name type="scientific">Odoribacter laneus YIT 12061</name>
    <dbReference type="NCBI Taxonomy" id="742817"/>
    <lineage>
        <taxon>Bacteria</taxon>
        <taxon>Pseudomonadati</taxon>
        <taxon>Bacteroidota</taxon>
        <taxon>Bacteroidia</taxon>
        <taxon>Bacteroidales</taxon>
        <taxon>Odoribacteraceae</taxon>
        <taxon>Odoribacter</taxon>
    </lineage>
</organism>
<dbReference type="HOGENOM" id="CLU_039483_10_1_10"/>
<dbReference type="InterPro" id="IPR013525">
    <property type="entry name" value="ABC2_TM"/>
</dbReference>
<keyword evidence="5 6" id="KW-0472">Membrane</keyword>
<protein>
    <recommendedName>
        <fullName evidence="7">ABC-2 type transporter transmembrane domain-containing protein</fullName>
    </recommendedName>
</protein>
<evidence type="ECO:0000256" key="5">
    <source>
        <dbReference type="ARBA" id="ARBA00023136"/>
    </source>
</evidence>
<dbReference type="InterPro" id="IPR051449">
    <property type="entry name" value="ABC-2_transporter_component"/>
</dbReference>
<dbReference type="Gene3D" id="3.40.1710.10">
    <property type="entry name" value="abc type-2 transporter like domain"/>
    <property type="match status" value="1"/>
</dbReference>
<dbReference type="GeneID" id="98069848"/>
<sequence length="395" mass="44986">MKKIIYNIWYVWKKELKAVAADSAVLTFFVALPLFYPVLYTYIYSNEGVFKVPVAVVDRDNSYESRAFIRAWNASSGVDVVARCADMEEARRLLWKKQIYGILEIPADFSHRPINGEQAHVSLYCDMGGLLNYKALLQAASNVAVGMGRIVQLEGLPYASPVRQEQTVAPVQMTEVKLFNPQSGYATFIIPAILILVIQQSLLLGVGTIAGTGRDRNRFRAMLPFNVHYEHPFPVVMGKALAYLPIYAFVAIWIFVVVPGMFNLTRIGEKWDFFLFILPFLLACIFFAMTLSFLCKERETPFLIFVFTSVPLMFISGISWPVTSIPDYWVAFSKVFPSTYGIEGYVKINSLGATFGEVSREFNSLWVLTAFYFLLAYLLYDREIRILKSRRLKVK</sequence>
<evidence type="ECO:0000313" key="9">
    <source>
        <dbReference type="Proteomes" id="UP000004892"/>
    </source>
</evidence>
<dbReference type="Pfam" id="PF12698">
    <property type="entry name" value="ABC2_membrane_3"/>
    <property type="match status" value="1"/>
</dbReference>
<dbReference type="PANTHER" id="PTHR30294:SF46">
    <property type="entry name" value="ABC TRANSPORTER PERMEASE"/>
    <property type="match status" value="1"/>
</dbReference>
<dbReference type="PATRIC" id="fig|742817.3.peg.2465"/>
<dbReference type="EMBL" id="ADMC01000025">
    <property type="protein sequence ID" value="EHP46685.1"/>
    <property type="molecule type" value="Genomic_DNA"/>
</dbReference>
<evidence type="ECO:0000256" key="1">
    <source>
        <dbReference type="ARBA" id="ARBA00004651"/>
    </source>
</evidence>
<feature type="transmembrane region" description="Helical" evidence="6">
    <location>
        <begin position="188"/>
        <end position="210"/>
    </location>
</feature>
<evidence type="ECO:0000259" key="7">
    <source>
        <dbReference type="Pfam" id="PF12698"/>
    </source>
</evidence>
<dbReference type="GO" id="GO:0140359">
    <property type="term" value="F:ABC-type transporter activity"/>
    <property type="evidence" value="ECO:0007669"/>
    <property type="project" value="InterPro"/>
</dbReference>
<keyword evidence="9" id="KW-1185">Reference proteome</keyword>
<comment type="caution">
    <text evidence="8">The sequence shown here is derived from an EMBL/GenBank/DDBJ whole genome shotgun (WGS) entry which is preliminary data.</text>
</comment>
<evidence type="ECO:0000256" key="6">
    <source>
        <dbReference type="SAM" id="Phobius"/>
    </source>
</evidence>
<dbReference type="STRING" id="742817.HMPREF9449_02302"/>
<dbReference type="RefSeq" id="WP_009137449.1">
    <property type="nucleotide sequence ID" value="NZ_JH594596.1"/>
</dbReference>
<reference evidence="8 9" key="1">
    <citation type="submission" date="2012-01" db="EMBL/GenBank/DDBJ databases">
        <title>The Genome Sequence of Odoribacter laneus YIT 12061.</title>
        <authorList>
            <consortium name="The Broad Institute Genome Sequencing Platform"/>
            <person name="Earl A."/>
            <person name="Ward D."/>
            <person name="Feldgarden M."/>
            <person name="Gevers D."/>
            <person name="Morotomi M."/>
            <person name="Young S.K."/>
            <person name="Zeng Q."/>
            <person name="Gargeya S."/>
            <person name="Fitzgerald M."/>
            <person name="Haas B."/>
            <person name="Abouelleil A."/>
            <person name="Alvarado L."/>
            <person name="Arachchi H.M."/>
            <person name="Berlin A."/>
            <person name="Chapman S.B."/>
            <person name="Gearin G."/>
            <person name="Goldberg J."/>
            <person name="Griggs A."/>
            <person name="Gujja S."/>
            <person name="Hansen M."/>
            <person name="Heiman D."/>
            <person name="Howarth C."/>
            <person name="Larimer J."/>
            <person name="Lui A."/>
            <person name="MacDonald P.J.P."/>
            <person name="McCowen C."/>
            <person name="Montmayeur A."/>
            <person name="Murphy C."/>
            <person name="Neiman D."/>
            <person name="Pearson M."/>
            <person name="Priest M."/>
            <person name="Roberts A."/>
            <person name="Saif S."/>
            <person name="Shea T."/>
            <person name="Sisk P."/>
            <person name="Stolte C."/>
            <person name="Sykes S."/>
            <person name="Wortman J."/>
            <person name="Nusbaum C."/>
            <person name="Birren B."/>
        </authorList>
    </citation>
    <scope>NUCLEOTIDE SEQUENCE [LARGE SCALE GENOMIC DNA]</scope>
    <source>
        <strain evidence="8 9">YIT 12061</strain>
    </source>
</reference>
<evidence type="ECO:0000256" key="3">
    <source>
        <dbReference type="ARBA" id="ARBA00022692"/>
    </source>
</evidence>
<dbReference type="PANTHER" id="PTHR30294">
    <property type="entry name" value="MEMBRANE COMPONENT OF ABC TRANSPORTER YHHJ-RELATED"/>
    <property type="match status" value="1"/>
</dbReference>
<feature type="domain" description="ABC-2 type transporter transmembrane" evidence="7">
    <location>
        <begin position="26"/>
        <end position="378"/>
    </location>
</feature>
<accession>H1DIS3</accession>
<evidence type="ECO:0000313" key="8">
    <source>
        <dbReference type="EMBL" id="EHP46685.1"/>
    </source>
</evidence>
<evidence type="ECO:0000256" key="4">
    <source>
        <dbReference type="ARBA" id="ARBA00022989"/>
    </source>
</evidence>
<dbReference type="GO" id="GO:0005886">
    <property type="term" value="C:plasma membrane"/>
    <property type="evidence" value="ECO:0007669"/>
    <property type="project" value="UniProtKB-SubCell"/>
</dbReference>
<feature type="transmembrane region" description="Helical" evidence="6">
    <location>
        <begin position="362"/>
        <end position="380"/>
    </location>
</feature>
<evidence type="ECO:0000256" key="2">
    <source>
        <dbReference type="ARBA" id="ARBA00022475"/>
    </source>
</evidence>
<name>H1DIS3_9BACT</name>
<gene>
    <name evidence="8" type="ORF">HMPREF9449_02302</name>
</gene>
<keyword evidence="2" id="KW-1003">Cell membrane</keyword>
<dbReference type="eggNOG" id="COG0842">
    <property type="taxonomic scope" value="Bacteria"/>
</dbReference>
<feature type="transmembrane region" description="Helical" evidence="6">
    <location>
        <begin position="274"/>
        <end position="295"/>
    </location>
</feature>
<comment type="subcellular location">
    <subcellularLocation>
        <location evidence="1">Cell membrane</location>
        <topology evidence="1">Multi-pass membrane protein</topology>
    </subcellularLocation>
</comment>